<protein>
    <submittedName>
        <fullName evidence="1">Uncharacterized protein</fullName>
    </submittedName>
</protein>
<organism evidence="1">
    <name type="scientific">Rhizophora mucronata</name>
    <name type="common">Asiatic mangrove</name>
    <dbReference type="NCBI Taxonomy" id="61149"/>
    <lineage>
        <taxon>Eukaryota</taxon>
        <taxon>Viridiplantae</taxon>
        <taxon>Streptophyta</taxon>
        <taxon>Embryophyta</taxon>
        <taxon>Tracheophyta</taxon>
        <taxon>Spermatophyta</taxon>
        <taxon>Magnoliopsida</taxon>
        <taxon>eudicotyledons</taxon>
        <taxon>Gunneridae</taxon>
        <taxon>Pentapetalae</taxon>
        <taxon>rosids</taxon>
        <taxon>fabids</taxon>
        <taxon>Malpighiales</taxon>
        <taxon>Rhizophoraceae</taxon>
        <taxon>Rhizophora</taxon>
    </lineage>
</organism>
<sequence>MLLTVTRTFSYQSHFEWNKHKSRRLLYL</sequence>
<proteinExistence type="predicted"/>
<dbReference type="AlphaFoldDB" id="A0A2P2MXV2"/>
<reference evidence="1" key="1">
    <citation type="submission" date="2018-02" db="EMBL/GenBank/DDBJ databases">
        <title>Rhizophora mucronata_Transcriptome.</title>
        <authorList>
            <person name="Meera S.P."/>
            <person name="Sreeshan A."/>
            <person name="Augustine A."/>
        </authorList>
    </citation>
    <scope>NUCLEOTIDE SEQUENCE</scope>
    <source>
        <tissue evidence="1">Leaf</tissue>
    </source>
</reference>
<dbReference type="EMBL" id="GGEC01054568">
    <property type="protein sequence ID" value="MBX35052.1"/>
    <property type="molecule type" value="Transcribed_RNA"/>
</dbReference>
<accession>A0A2P2MXV2</accession>
<evidence type="ECO:0000313" key="1">
    <source>
        <dbReference type="EMBL" id="MBX35052.1"/>
    </source>
</evidence>
<name>A0A2P2MXV2_RHIMU</name>